<dbReference type="AlphaFoldDB" id="A0A7W9M5R5"/>
<dbReference type="RefSeq" id="WP_184928388.1">
    <property type="nucleotide sequence ID" value="NZ_JACHMO010000001.1"/>
</dbReference>
<keyword evidence="2" id="KW-0812">Transmembrane</keyword>
<keyword evidence="2" id="KW-1133">Transmembrane helix</keyword>
<feature type="region of interest" description="Disordered" evidence="1">
    <location>
        <begin position="95"/>
        <end position="154"/>
    </location>
</feature>
<keyword evidence="2" id="KW-0472">Membrane</keyword>
<feature type="compositionally biased region" description="Pro residues" evidence="1">
    <location>
        <begin position="104"/>
        <end position="135"/>
    </location>
</feature>
<keyword evidence="4" id="KW-1185">Reference proteome</keyword>
<proteinExistence type="predicted"/>
<dbReference type="EMBL" id="JACHMO010000001">
    <property type="protein sequence ID" value="MBB5808497.1"/>
    <property type="molecule type" value="Genomic_DNA"/>
</dbReference>
<feature type="transmembrane region" description="Helical" evidence="2">
    <location>
        <begin position="73"/>
        <end position="91"/>
    </location>
</feature>
<evidence type="ECO:0000313" key="4">
    <source>
        <dbReference type="Proteomes" id="UP000552097"/>
    </source>
</evidence>
<sequence length="154" mass="15899">MFLRVVRIVLIVAGLALLGISASVLSDTSSTSGSINALWVCEPERPSSTSVKCQIRQGSFTGPGSSEVLDYQVLLPVGLGLILAAIAIGQFERPREVAAAQQPGRPPVPSGPPHQGPHPGQQPGPPGQQPGPPGQQPGQQQGWAGQPAGPPQHY</sequence>
<reference evidence="3 4" key="1">
    <citation type="submission" date="2020-08" db="EMBL/GenBank/DDBJ databases">
        <title>Sequencing the genomes of 1000 actinobacteria strains.</title>
        <authorList>
            <person name="Klenk H.-P."/>
        </authorList>
    </citation>
    <scope>NUCLEOTIDE SEQUENCE [LARGE SCALE GENOMIC DNA]</scope>
    <source>
        <strain evidence="3 4">DSM 45486</strain>
    </source>
</reference>
<protein>
    <submittedName>
        <fullName evidence="3">Uncharacterized protein</fullName>
    </submittedName>
</protein>
<feature type="compositionally biased region" description="Low complexity" evidence="1">
    <location>
        <begin position="136"/>
        <end position="147"/>
    </location>
</feature>
<comment type="caution">
    <text evidence="3">The sequence shown here is derived from an EMBL/GenBank/DDBJ whole genome shotgun (WGS) entry which is preliminary data.</text>
</comment>
<dbReference type="Proteomes" id="UP000552097">
    <property type="component" value="Unassembled WGS sequence"/>
</dbReference>
<evidence type="ECO:0000313" key="3">
    <source>
        <dbReference type="EMBL" id="MBB5808497.1"/>
    </source>
</evidence>
<evidence type="ECO:0000256" key="1">
    <source>
        <dbReference type="SAM" id="MobiDB-lite"/>
    </source>
</evidence>
<accession>A0A7W9M5R5</accession>
<gene>
    <name evidence="3" type="ORF">F4560_008265</name>
</gene>
<evidence type="ECO:0000256" key="2">
    <source>
        <dbReference type="SAM" id="Phobius"/>
    </source>
</evidence>
<name>A0A7W9M5R5_9PSEU</name>
<organism evidence="3 4">
    <name type="scientific">Saccharothrix ecbatanensis</name>
    <dbReference type="NCBI Taxonomy" id="1105145"/>
    <lineage>
        <taxon>Bacteria</taxon>
        <taxon>Bacillati</taxon>
        <taxon>Actinomycetota</taxon>
        <taxon>Actinomycetes</taxon>
        <taxon>Pseudonocardiales</taxon>
        <taxon>Pseudonocardiaceae</taxon>
        <taxon>Saccharothrix</taxon>
    </lineage>
</organism>